<protein>
    <recommendedName>
        <fullName evidence="1">Bbp19-like phage domain-containing protein</fullName>
    </recommendedName>
</protein>
<evidence type="ECO:0000313" key="3">
    <source>
        <dbReference type="Proteomes" id="UP000595362"/>
    </source>
</evidence>
<organism evidence="2 3">
    <name type="scientific">Micavibrio aeruginosavorus</name>
    <dbReference type="NCBI Taxonomy" id="349221"/>
    <lineage>
        <taxon>Bacteria</taxon>
        <taxon>Pseudomonadati</taxon>
        <taxon>Bdellovibrionota</taxon>
        <taxon>Bdellovibrionia</taxon>
        <taxon>Bdellovibrionales</taxon>
        <taxon>Pseudobdellovibrionaceae</taxon>
        <taxon>Micavibrio</taxon>
    </lineage>
</organism>
<dbReference type="Pfam" id="PF25181">
    <property type="entry name" value="Phage_Bbp19"/>
    <property type="match status" value="1"/>
</dbReference>
<dbReference type="EMBL" id="CP066681">
    <property type="protein sequence ID" value="QQG37468.1"/>
    <property type="molecule type" value="Genomic_DNA"/>
</dbReference>
<dbReference type="Proteomes" id="UP000595362">
    <property type="component" value="Chromosome"/>
</dbReference>
<accession>A0A7T5R4L6</accession>
<proteinExistence type="predicted"/>
<feature type="domain" description="Bbp19-like phage" evidence="1">
    <location>
        <begin position="17"/>
        <end position="65"/>
    </location>
</feature>
<dbReference type="InterPro" id="IPR057447">
    <property type="entry name" value="Bbp19-like_phage"/>
</dbReference>
<gene>
    <name evidence="2" type="ORF">HYS17_11070</name>
</gene>
<dbReference type="AlphaFoldDB" id="A0A7T5R4L6"/>
<evidence type="ECO:0000259" key="1">
    <source>
        <dbReference type="Pfam" id="PF25181"/>
    </source>
</evidence>
<sequence>MPEPLSGGDRRSVEKAYARLFSGEDGKAVLGHLQNLTFARAYGADAPEGQLRYAEGQRALVALILRWIHAGRQPS</sequence>
<reference evidence="2 3" key="1">
    <citation type="submission" date="2020-07" db="EMBL/GenBank/DDBJ databases">
        <title>Huge and variable diversity of episymbiotic CPR bacteria and DPANN archaea in groundwater ecosystems.</title>
        <authorList>
            <person name="He C.Y."/>
            <person name="Keren R."/>
            <person name="Whittaker M."/>
            <person name="Farag I.F."/>
            <person name="Doudna J."/>
            <person name="Cate J.H.D."/>
            <person name="Banfield J.F."/>
        </authorList>
    </citation>
    <scope>NUCLEOTIDE SEQUENCE [LARGE SCALE GENOMIC DNA]</scope>
    <source>
        <strain evidence="2">NC_groundwater_70_Ag_B-0.1um_54_66</strain>
    </source>
</reference>
<name>A0A7T5R4L6_9BACT</name>
<evidence type="ECO:0000313" key="2">
    <source>
        <dbReference type="EMBL" id="QQG37468.1"/>
    </source>
</evidence>